<dbReference type="SUPFAM" id="SSF82784">
    <property type="entry name" value="OsmC-like"/>
    <property type="match status" value="1"/>
</dbReference>
<dbReference type="RefSeq" id="WP_192750313.1">
    <property type="nucleotide sequence ID" value="NZ_BAABJL010000025.1"/>
</dbReference>
<dbReference type="InterPro" id="IPR036102">
    <property type="entry name" value="OsmC/Ohrsf"/>
</dbReference>
<evidence type="ECO:0000313" key="1">
    <source>
        <dbReference type="EMBL" id="MBE1606132.1"/>
    </source>
</evidence>
<sequence>MAKSTPTQQVVNGIKPGALFQPIDAIEQGPDVSRFNFRVENSWVNGAHNRATVNEYHGAKTTHRRDKTYFVYDMDEPPVLLGEDRGAGPVDYLLVGLAGCVTTTLVYLASARGVSLSRVDAELDGDIDLRGMLGISEDVRPGYQVIRMKLMVEGDAPREELAELVRLATRRSPVADTISHGTSLQVSLG</sequence>
<name>A0A927MZF7_9ACTN</name>
<dbReference type="Gene3D" id="3.30.300.20">
    <property type="match status" value="1"/>
</dbReference>
<reference evidence="1" key="1">
    <citation type="submission" date="2020-10" db="EMBL/GenBank/DDBJ databases">
        <title>Sequencing the genomes of 1000 actinobacteria strains.</title>
        <authorList>
            <person name="Klenk H.-P."/>
        </authorList>
    </citation>
    <scope>NUCLEOTIDE SEQUENCE</scope>
    <source>
        <strain evidence="1">DSM 45354</strain>
    </source>
</reference>
<dbReference type="Proteomes" id="UP000638648">
    <property type="component" value="Unassembled WGS sequence"/>
</dbReference>
<dbReference type="AlphaFoldDB" id="A0A927MZF7"/>
<gene>
    <name evidence="1" type="ORF">HEB94_002980</name>
</gene>
<organism evidence="1 2">
    <name type="scientific">Actinopolymorpha pittospori</name>
    <dbReference type="NCBI Taxonomy" id="648752"/>
    <lineage>
        <taxon>Bacteria</taxon>
        <taxon>Bacillati</taxon>
        <taxon>Actinomycetota</taxon>
        <taxon>Actinomycetes</taxon>
        <taxon>Propionibacteriales</taxon>
        <taxon>Actinopolymorphaceae</taxon>
        <taxon>Actinopolymorpha</taxon>
    </lineage>
</organism>
<evidence type="ECO:0000313" key="2">
    <source>
        <dbReference type="Proteomes" id="UP000638648"/>
    </source>
</evidence>
<accession>A0A927MZF7</accession>
<dbReference type="InterPro" id="IPR052924">
    <property type="entry name" value="OsmC/Ohr_hydroprdx_reductase"/>
</dbReference>
<protein>
    <submittedName>
        <fullName evidence="1">OsmC-like protein</fullName>
    </submittedName>
</protein>
<proteinExistence type="predicted"/>
<keyword evidence="2" id="KW-1185">Reference proteome</keyword>
<dbReference type="PANTHER" id="PTHR35368:SF1">
    <property type="entry name" value="HYDROPEROXIDE REDUCTASE"/>
    <property type="match status" value="1"/>
</dbReference>
<dbReference type="InterPro" id="IPR003718">
    <property type="entry name" value="OsmC/Ohr_fam"/>
</dbReference>
<dbReference type="InterPro" id="IPR015946">
    <property type="entry name" value="KH_dom-like_a/b"/>
</dbReference>
<dbReference type="Pfam" id="PF02566">
    <property type="entry name" value="OsmC"/>
    <property type="match status" value="1"/>
</dbReference>
<comment type="caution">
    <text evidence="1">The sequence shown here is derived from an EMBL/GenBank/DDBJ whole genome shotgun (WGS) entry which is preliminary data.</text>
</comment>
<dbReference type="PANTHER" id="PTHR35368">
    <property type="entry name" value="HYDROPEROXIDE REDUCTASE"/>
    <property type="match status" value="1"/>
</dbReference>
<dbReference type="EMBL" id="JADBEM010000001">
    <property type="protein sequence ID" value="MBE1606132.1"/>
    <property type="molecule type" value="Genomic_DNA"/>
</dbReference>